<dbReference type="InterPro" id="IPR036390">
    <property type="entry name" value="WH_DNA-bd_sf"/>
</dbReference>
<dbReference type="Gene3D" id="1.10.10.10">
    <property type="entry name" value="Winged helix-like DNA-binding domain superfamily/Winged helix DNA-binding domain"/>
    <property type="match status" value="1"/>
</dbReference>
<dbReference type="EMBL" id="LT629732">
    <property type="protein sequence ID" value="SDT16873.1"/>
    <property type="molecule type" value="Genomic_DNA"/>
</dbReference>
<proteinExistence type="predicted"/>
<dbReference type="CDD" id="cd00090">
    <property type="entry name" value="HTH_ARSR"/>
    <property type="match status" value="1"/>
</dbReference>
<dbReference type="AlphaFoldDB" id="A0A1H1Y618"/>
<keyword evidence="2" id="KW-0238">DNA-binding</keyword>
<accession>A0A1H1Y618</accession>
<reference evidence="5 6" key="1">
    <citation type="submission" date="2016-10" db="EMBL/GenBank/DDBJ databases">
        <authorList>
            <person name="de Groot N.N."/>
        </authorList>
    </citation>
    <scope>NUCLEOTIDE SEQUENCE [LARGE SCALE GENOMIC DNA]</scope>
    <source>
        <strain evidence="5 6">DSM 22024</strain>
    </source>
</reference>
<dbReference type="InterPro" id="IPR036388">
    <property type="entry name" value="WH-like_DNA-bd_sf"/>
</dbReference>
<dbReference type="STRING" id="117157.SAMN04489717_5315"/>
<dbReference type="InterPro" id="IPR051011">
    <property type="entry name" value="Metal_resp_trans_reg"/>
</dbReference>
<dbReference type="Proteomes" id="UP000198983">
    <property type="component" value="Chromosome I"/>
</dbReference>
<dbReference type="SUPFAM" id="SSF46785">
    <property type="entry name" value="Winged helix' DNA-binding domain"/>
    <property type="match status" value="1"/>
</dbReference>
<dbReference type="PANTHER" id="PTHR43132">
    <property type="entry name" value="ARSENICAL RESISTANCE OPERON REPRESSOR ARSR-RELATED"/>
    <property type="match status" value="1"/>
</dbReference>
<keyword evidence="3" id="KW-0804">Transcription</keyword>
<dbReference type="RefSeq" id="WP_092656233.1">
    <property type="nucleotide sequence ID" value="NZ_LT629732.1"/>
</dbReference>
<sequence length="342" mass="36717">MIRIRLTADDLAGIRFAPRPAPLLELNTAFLMMGRPDGGLLFGAWRRRLARSLPATVRPLADLVPAGVAPAFLDVFDDSLAAALDRPRTWRRELVRAELERVYARAPATTPVPTWIRELHRGDADAWRVLRRGQRAAFEAAVRPVWGVVQDLHQAEFTRYAVSVAERGIGGALGGLVAGARLRGQVWELDAPVEQQVDVAGRGLVLMPTFHWTGHPLVCDLPALPDLPVVVTYPAGPGTPLPPDGAGVAGRGGRGGDGRAGLAEVLGRTRFELLFLLADAYTTSDLARRLGVSNATASAHTAALRGAGLITTVRAGRSVLHQRTALGDLLVRRQEPGTTRQA</sequence>
<dbReference type="GO" id="GO:0003677">
    <property type="term" value="F:DNA binding"/>
    <property type="evidence" value="ECO:0007669"/>
    <property type="project" value="UniProtKB-KW"/>
</dbReference>
<evidence type="ECO:0000313" key="6">
    <source>
        <dbReference type="Proteomes" id="UP000198983"/>
    </source>
</evidence>
<gene>
    <name evidence="5" type="ORF">SAMN04489717_5315</name>
</gene>
<dbReference type="PANTHER" id="PTHR43132:SF8">
    <property type="entry name" value="HTH-TYPE TRANSCRIPTIONAL REGULATOR KMTR"/>
    <property type="match status" value="1"/>
</dbReference>
<name>A0A1H1Y618_9ACTN</name>
<evidence type="ECO:0000256" key="2">
    <source>
        <dbReference type="ARBA" id="ARBA00023125"/>
    </source>
</evidence>
<protein>
    <submittedName>
        <fullName evidence="5">Helix-turn-helix domain-containing protein</fullName>
    </submittedName>
</protein>
<keyword evidence="1" id="KW-0805">Transcription regulation</keyword>
<dbReference type="Pfam" id="PF01022">
    <property type="entry name" value="HTH_5"/>
    <property type="match status" value="1"/>
</dbReference>
<dbReference type="SMART" id="SM00418">
    <property type="entry name" value="HTH_ARSR"/>
    <property type="match status" value="1"/>
</dbReference>
<evidence type="ECO:0000313" key="5">
    <source>
        <dbReference type="EMBL" id="SDT16873.1"/>
    </source>
</evidence>
<evidence type="ECO:0000256" key="3">
    <source>
        <dbReference type="ARBA" id="ARBA00023163"/>
    </source>
</evidence>
<dbReference type="GO" id="GO:0003700">
    <property type="term" value="F:DNA-binding transcription factor activity"/>
    <property type="evidence" value="ECO:0007669"/>
    <property type="project" value="InterPro"/>
</dbReference>
<feature type="domain" description="HTH arsR-type" evidence="4">
    <location>
        <begin position="261"/>
        <end position="335"/>
    </location>
</feature>
<organism evidence="5 6">
    <name type="scientific">Actinopolymorpha singaporensis</name>
    <dbReference type="NCBI Taxonomy" id="117157"/>
    <lineage>
        <taxon>Bacteria</taxon>
        <taxon>Bacillati</taxon>
        <taxon>Actinomycetota</taxon>
        <taxon>Actinomycetes</taxon>
        <taxon>Propionibacteriales</taxon>
        <taxon>Actinopolymorphaceae</taxon>
        <taxon>Actinopolymorpha</taxon>
    </lineage>
</organism>
<evidence type="ECO:0000259" key="4">
    <source>
        <dbReference type="SMART" id="SM00418"/>
    </source>
</evidence>
<dbReference type="OrthoDB" id="4745720at2"/>
<evidence type="ECO:0000256" key="1">
    <source>
        <dbReference type="ARBA" id="ARBA00023015"/>
    </source>
</evidence>
<dbReference type="InterPro" id="IPR001845">
    <property type="entry name" value="HTH_ArsR_DNA-bd_dom"/>
</dbReference>
<dbReference type="InterPro" id="IPR011991">
    <property type="entry name" value="ArsR-like_HTH"/>
</dbReference>
<keyword evidence="6" id="KW-1185">Reference proteome</keyword>